<comment type="similarity">
    <text evidence="1">Belongs to the thioredoxin family. DsbA subfamily.</text>
</comment>
<dbReference type="GO" id="GO:0016491">
    <property type="term" value="F:oxidoreductase activity"/>
    <property type="evidence" value="ECO:0007669"/>
    <property type="project" value="UniProtKB-KW"/>
</dbReference>
<reference evidence="7 8" key="1">
    <citation type="submission" date="2018-02" db="EMBL/GenBank/DDBJ databases">
        <title>Jeotgalibacillus proteolyticum sp. nov. a protease producing bacterium isolated from ocean sediments of Laizhou Bay.</title>
        <authorList>
            <person name="Li Y."/>
        </authorList>
    </citation>
    <scope>NUCLEOTIDE SEQUENCE [LARGE SCALE GENOMIC DNA]</scope>
    <source>
        <strain evidence="7 8">22-7</strain>
    </source>
</reference>
<evidence type="ECO:0000256" key="2">
    <source>
        <dbReference type="ARBA" id="ARBA00022729"/>
    </source>
</evidence>
<dbReference type="EMBL" id="PREZ01000007">
    <property type="protein sequence ID" value="PPA69094.1"/>
    <property type="molecule type" value="Genomic_DNA"/>
</dbReference>
<comment type="caution">
    <text evidence="7">The sequence shown here is derived from an EMBL/GenBank/DDBJ whole genome shotgun (WGS) entry which is preliminary data.</text>
</comment>
<evidence type="ECO:0000259" key="6">
    <source>
        <dbReference type="PROSITE" id="PS51352"/>
    </source>
</evidence>
<keyword evidence="2" id="KW-0732">Signal</keyword>
<dbReference type="Gene3D" id="3.40.30.10">
    <property type="entry name" value="Glutaredoxin"/>
    <property type="match status" value="1"/>
</dbReference>
<dbReference type="InterPro" id="IPR036249">
    <property type="entry name" value="Thioredoxin-like_sf"/>
</dbReference>
<dbReference type="Proteomes" id="UP000239047">
    <property type="component" value="Unassembled WGS sequence"/>
</dbReference>
<feature type="domain" description="Thioredoxin" evidence="6">
    <location>
        <begin position="34"/>
        <end position="219"/>
    </location>
</feature>
<evidence type="ECO:0000256" key="4">
    <source>
        <dbReference type="ARBA" id="ARBA00023157"/>
    </source>
</evidence>
<keyword evidence="5" id="KW-0676">Redox-active center</keyword>
<gene>
    <name evidence="7" type="ORF">C4B60_17425</name>
</gene>
<evidence type="ECO:0000256" key="3">
    <source>
        <dbReference type="ARBA" id="ARBA00023002"/>
    </source>
</evidence>
<keyword evidence="3" id="KW-0560">Oxidoreductase</keyword>
<dbReference type="InterPro" id="IPR013766">
    <property type="entry name" value="Thioredoxin_domain"/>
</dbReference>
<name>A0A2S5G839_9BACL</name>
<keyword evidence="4" id="KW-1015">Disulfide bond</keyword>
<dbReference type="Pfam" id="PF13462">
    <property type="entry name" value="Thioredoxin_4"/>
    <property type="match status" value="1"/>
</dbReference>
<sequence>MPNKKFQLIILAALLVFAIVTVAVVVVNNNQSNETVHDDQPSIEGQPTIGEADAPVQIVEFGDFKCPSCKAWEEVIFPQLENDYLDNGDVSYSFINVLFHGEESKIGSLAAESVLEHDPESYWTFHKKMFEEQPAQNHDSLWITHDKMAEIAEETTSMNVSQLMSDLEQETMAEQVNQDMDLVEEFDVQFTPSIMVNGTMMEDPFDYEALKALIDQELEG</sequence>
<organism evidence="7 8">
    <name type="scientific">Jeotgalibacillus proteolyticus</name>
    <dbReference type="NCBI Taxonomy" id="2082395"/>
    <lineage>
        <taxon>Bacteria</taxon>
        <taxon>Bacillati</taxon>
        <taxon>Bacillota</taxon>
        <taxon>Bacilli</taxon>
        <taxon>Bacillales</taxon>
        <taxon>Caryophanaceae</taxon>
        <taxon>Jeotgalibacillus</taxon>
    </lineage>
</organism>
<dbReference type="InterPro" id="IPR012336">
    <property type="entry name" value="Thioredoxin-like_fold"/>
</dbReference>
<proteinExistence type="inferred from homology"/>
<evidence type="ECO:0000256" key="1">
    <source>
        <dbReference type="ARBA" id="ARBA00005791"/>
    </source>
</evidence>
<accession>A0A2S5G839</accession>
<dbReference type="AlphaFoldDB" id="A0A2S5G839"/>
<protein>
    <submittedName>
        <fullName evidence="7">Dihydroneopterin aldolase</fullName>
    </submittedName>
</protein>
<dbReference type="RefSeq" id="WP_104059313.1">
    <property type="nucleotide sequence ID" value="NZ_PREZ01000007.1"/>
</dbReference>
<evidence type="ECO:0000313" key="7">
    <source>
        <dbReference type="EMBL" id="PPA69094.1"/>
    </source>
</evidence>
<dbReference type="SUPFAM" id="SSF52833">
    <property type="entry name" value="Thioredoxin-like"/>
    <property type="match status" value="1"/>
</dbReference>
<dbReference type="OrthoDB" id="117402at2"/>
<dbReference type="PANTHER" id="PTHR13887">
    <property type="entry name" value="GLUTATHIONE S-TRANSFERASE KAPPA"/>
    <property type="match status" value="1"/>
</dbReference>
<evidence type="ECO:0000313" key="8">
    <source>
        <dbReference type="Proteomes" id="UP000239047"/>
    </source>
</evidence>
<keyword evidence="8" id="KW-1185">Reference proteome</keyword>
<dbReference type="PANTHER" id="PTHR13887:SF14">
    <property type="entry name" value="DISULFIDE BOND FORMATION PROTEIN D"/>
    <property type="match status" value="1"/>
</dbReference>
<dbReference type="PROSITE" id="PS51352">
    <property type="entry name" value="THIOREDOXIN_2"/>
    <property type="match status" value="1"/>
</dbReference>
<evidence type="ECO:0000256" key="5">
    <source>
        <dbReference type="ARBA" id="ARBA00023284"/>
    </source>
</evidence>